<dbReference type="EMBL" id="JACJHX010000010">
    <property type="protein sequence ID" value="MBA9027820.1"/>
    <property type="molecule type" value="Genomic_DNA"/>
</dbReference>
<dbReference type="SUPFAM" id="SSF53098">
    <property type="entry name" value="Ribonuclease H-like"/>
    <property type="match status" value="1"/>
</dbReference>
<organism evidence="2 3">
    <name type="scientific">Peribacillus huizhouensis</name>
    <dbReference type="NCBI Taxonomy" id="1501239"/>
    <lineage>
        <taxon>Bacteria</taxon>
        <taxon>Bacillati</taxon>
        <taxon>Bacillota</taxon>
        <taxon>Bacilli</taxon>
        <taxon>Bacillales</taxon>
        <taxon>Bacillaceae</taxon>
        <taxon>Peribacillus</taxon>
    </lineage>
</organism>
<protein>
    <submittedName>
        <fullName evidence="2">Transposase InsO family protein</fullName>
    </submittedName>
</protein>
<comment type="caution">
    <text evidence="2">The sequence shown here is derived from an EMBL/GenBank/DDBJ whole genome shotgun (WGS) entry which is preliminary data.</text>
</comment>
<name>A0ABR6CS13_9BACI</name>
<feature type="non-terminal residue" evidence="2">
    <location>
        <position position="87"/>
    </location>
</feature>
<dbReference type="InterPro" id="IPR001584">
    <property type="entry name" value="Integrase_cat-core"/>
</dbReference>
<keyword evidence="3" id="KW-1185">Reference proteome</keyword>
<dbReference type="Proteomes" id="UP000626697">
    <property type="component" value="Unassembled WGS sequence"/>
</dbReference>
<evidence type="ECO:0000313" key="3">
    <source>
        <dbReference type="Proteomes" id="UP000626697"/>
    </source>
</evidence>
<evidence type="ECO:0000259" key="1">
    <source>
        <dbReference type="Pfam" id="PF13333"/>
    </source>
</evidence>
<proteinExistence type="predicted"/>
<dbReference type="InterPro" id="IPR050900">
    <property type="entry name" value="Transposase_IS3/IS150/IS904"/>
</dbReference>
<evidence type="ECO:0000313" key="2">
    <source>
        <dbReference type="EMBL" id="MBA9027820.1"/>
    </source>
</evidence>
<dbReference type="Pfam" id="PF13333">
    <property type="entry name" value="rve_2"/>
    <property type="match status" value="1"/>
</dbReference>
<sequence length="87" mass="10581">MSPKGNCYNNSVMEIFFGIMKSEFLNFEEFEGLEHFKLELEKYIKYYNNQRIKAKLKHTKLSSTNQDNGLYYYFFIVEVKKRSIMPW</sequence>
<dbReference type="PANTHER" id="PTHR46889">
    <property type="entry name" value="TRANSPOSASE INSF FOR INSERTION SEQUENCE IS3B-RELATED"/>
    <property type="match status" value="1"/>
</dbReference>
<accession>A0ABR6CS13</accession>
<gene>
    <name evidence="2" type="ORF">HNP81_003112</name>
</gene>
<dbReference type="PANTHER" id="PTHR46889:SF4">
    <property type="entry name" value="TRANSPOSASE INSO FOR INSERTION SEQUENCE ELEMENT IS911B-RELATED"/>
    <property type="match status" value="1"/>
</dbReference>
<reference evidence="2 3" key="1">
    <citation type="submission" date="2020-08" db="EMBL/GenBank/DDBJ databases">
        <title>Genomic Encyclopedia of Type Strains, Phase IV (KMG-IV): sequencing the most valuable type-strain genomes for metagenomic binning, comparative biology and taxonomic classification.</title>
        <authorList>
            <person name="Goeker M."/>
        </authorList>
    </citation>
    <scope>NUCLEOTIDE SEQUENCE [LARGE SCALE GENOMIC DNA]</scope>
    <source>
        <strain evidence="2 3">DSM 105481</strain>
    </source>
</reference>
<dbReference type="InterPro" id="IPR012337">
    <property type="entry name" value="RNaseH-like_sf"/>
</dbReference>
<feature type="domain" description="Integrase catalytic" evidence="1">
    <location>
        <begin position="14"/>
        <end position="60"/>
    </location>
</feature>